<evidence type="ECO:0000313" key="4">
    <source>
        <dbReference type="Proteomes" id="UP000325243"/>
    </source>
</evidence>
<evidence type="ECO:0000256" key="1">
    <source>
        <dbReference type="SAM" id="MobiDB-lite"/>
    </source>
</evidence>
<protein>
    <submittedName>
        <fullName evidence="3">Uncharacterized protein</fullName>
    </submittedName>
</protein>
<feature type="transmembrane region" description="Helical" evidence="2">
    <location>
        <begin position="6"/>
        <end position="26"/>
    </location>
</feature>
<organism evidence="3 4">
    <name type="scientific">Agromyces mariniharenae</name>
    <dbReference type="NCBI Taxonomy" id="2604423"/>
    <lineage>
        <taxon>Bacteria</taxon>
        <taxon>Bacillati</taxon>
        <taxon>Actinomycetota</taxon>
        <taxon>Actinomycetes</taxon>
        <taxon>Micrococcales</taxon>
        <taxon>Microbacteriaceae</taxon>
        <taxon>Agromyces</taxon>
    </lineage>
</organism>
<reference evidence="3 4" key="1">
    <citation type="submission" date="2019-08" db="EMBL/GenBank/DDBJ databases">
        <authorList>
            <person name="Hu J."/>
        </authorList>
    </citation>
    <scope>NUCLEOTIDE SEQUENCE [LARGE SCALE GENOMIC DNA]</scope>
    <source>
        <strain evidence="3 4">NEAU-184</strain>
    </source>
</reference>
<keyword evidence="2" id="KW-1133">Transmembrane helix</keyword>
<comment type="caution">
    <text evidence="3">The sequence shown here is derived from an EMBL/GenBank/DDBJ whole genome shotgun (WGS) entry which is preliminary data.</text>
</comment>
<dbReference type="Proteomes" id="UP000325243">
    <property type="component" value="Unassembled WGS sequence"/>
</dbReference>
<keyword evidence="2" id="KW-0472">Membrane</keyword>
<keyword evidence="4" id="KW-1185">Reference proteome</keyword>
<feature type="compositionally biased region" description="Low complexity" evidence="1">
    <location>
        <begin position="49"/>
        <end position="58"/>
    </location>
</feature>
<proteinExistence type="predicted"/>
<evidence type="ECO:0000256" key="2">
    <source>
        <dbReference type="SAM" id="Phobius"/>
    </source>
</evidence>
<gene>
    <name evidence="3" type="ORF">FYC51_18815</name>
</gene>
<dbReference type="EMBL" id="VSSB01000002">
    <property type="protein sequence ID" value="TYL51170.1"/>
    <property type="molecule type" value="Genomic_DNA"/>
</dbReference>
<dbReference type="AlphaFoldDB" id="A0A5S4V3T8"/>
<sequence length="205" mass="21871">MSFDLLTTGLLIGVAALAVFAIIAAVRRRKRNAIDAQEAASSPTVAAESNPPSTTATPNPVPTRTATGGSGRPGDKYLEERTFSMPCTPEEAISVIAAQVDTNGQESFGVPLRQFLESESPGQPPLVHSIYVSEFNPSTGLTLVAGNRVNTYWKAHLQLDGANPVTGTFSVTQYDRTWIVNIVQMVGVLESSTRSVGGQLLKWPK</sequence>
<evidence type="ECO:0000313" key="3">
    <source>
        <dbReference type="EMBL" id="TYL51170.1"/>
    </source>
</evidence>
<dbReference type="RefSeq" id="WP_148735269.1">
    <property type="nucleotide sequence ID" value="NZ_VSSB01000002.1"/>
</dbReference>
<accession>A0A5S4V3T8</accession>
<keyword evidence="2" id="KW-0812">Transmembrane</keyword>
<name>A0A5S4V3T8_9MICO</name>
<feature type="region of interest" description="Disordered" evidence="1">
    <location>
        <begin position="35"/>
        <end position="78"/>
    </location>
</feature>